<dbReference type="SUPFAM" id="SSF57625">
    <property type="entry name" value="Invertebrate chitin-binding proteins"/>
    <property type="match status" value="3"/>
</dbReference>
<dbReference type="OrthoDB" id="6020543at2759"/>
<keyword evidence="3" id="KW-1185">Reference proteome</keyword>
<sequence length="288" mass="31557">MQLNSSSNNIKRHVVTFVKLVKPNYFLQLKMIVLIGLLSCLVITCQADVSIPGLPIKSLLPRAVSTKAVTSCKNIYGPVCGDCNTLWICLGGETAYQKQTCGTIYPGQPYCVDGACTSFATPTVECPLKGGITCTGKGYFPNPLNCSQYVFCEKAEGNLVVYECPNGFVYNSLTKGCKRKVLPADCGTINCASTPNQFAAYPPDASFYALCEGSTKPTVFKCPDSELFVPSLRRCVFQCKKEGRFVDGRDCSKYYECYRNGLSYILLHQTCLSKFIFNAETNGCEAEN</sequence>
<proteinExistence type="predicted"/>
<dbReference type="EMBL" id="WJQU01000001">
    <property type="protein sequence ID" value="KAJ6645644.1"/>
    <property type="molecule type" value="Genomic_DNA"/>
</dbReference>
<dbReference type="SMART" id="SM00494">
    <property type="entry name" value="ChtBD2"/>
    <property type="match status" value="3"/>
</dbReference>
<dbReference type="InterPro" id="IPR036508">
    <property type="entry name" value="Chitin-bd_dom_sf"/>
</dbReference>
<dbReference type="AlphaFoldDB" id="A0A9Q0N8M7"/>
<dbReference type="InterPro" id="IPR002557">
    <property type="entry name" value="Chitin-bd_dom"/>
</dbReference>
<dbReference type="GO" id="GO:0005576">
    <property type="term" value="C:extracellular region"/>
    <property type="evidence" value="ECO:0007669"/>
    <property type="project" value="InterPro"/>
</dbReference>
<reference evidence="2" key="1">
    <citation type="submission" date="2022-07" db="EMBL/GenBank/DDBJ databases">
        <authorList>
            <person name="Trinca V."/>
            <person name="Uliana J.V.C."/>
            <person name="Torres T.T."/>
            <person name="Ward R.J."/>
            <person name="Monesi N."/>
        </authorList>
    </citation>
    <scope>NUCLEOTIDE SEQUENCE</scope>
    <source>
        <strain evidence="2">HSMRA1968</strain>
        <tissue evidence="2">Whole embryos</tissue>
    </source>
</reference>
<accession>A0A9Q0N8M7</accession>
<evidence type="ECO:0000313" key="3">
    <source>
        <dbReference type="Proteomes" id="UP001151699"/>
    </source>
</evidence>
<dbReference type="PROSITE" id="PS50940">
    <property type="entry name" value="CHIT_BIND_II"/>
    <property type="match status" value="2"/>
</dbReference>
<name>A0A9Q0N8M7_9DIPT</name>
<dbReference type="Pfam" id="PF01607">
    <property type="entry name" value="CBM_14"/>
    <property type="match status" value="3"/>
</dbReference>
<evidence type="ECO:0000313" key="2">
    <source>
        <dbReference type="EMBL" id="KAJ6645644.1"/>
    </source>
</evidence>
<comment type="caution">
    <text evidence="2">The sequence shown here is derived from an EMBL/GenBank/DDBJ whole genome shotgun (WGS) entry which is preliminary data.</text>
</comment>
<dbReference type="Gene3D" id="2.170.140.10">
    <property type="entry name" value="Chitin binding domain"/>
    <property type="match status" value="2"/>
</dbReference>
<gene>
    <name evidence="2" type="ORF">Bhyg_00851</name>
</gene>
<feature type="domain" description="Chitin-binding type-2" evidence="1">
    <location>
        <begin position="131"/>
        <end position="188"/>
    </location>
</feature>
<organism evidence="2 3">
    <name type="scientific">Pseudolycoriella hygida</name>
    <dbReference type="NCBI Taxonomy" id="35572"/>
    <lineage>
        <taxon>Eukaryota</taxon>
        <taxon>Metazoa</taxon>
        <taxon>Ecdysozoa</taxon>
        <taxon>Arthropoda</taxon>
        <taxon>Hexapoda</taxon>
        <taxon>Insecta</taxon>
        <taxon>Pterygota</taxon>
        <taxon>Neoptera</taxon>
        <taxon>Endopterygota</taxon>
        <taxon>Diptera</taxon>
        <taxon>Nematocera</taxon>
        <taxon>Sciaroidea</taxon>
        <taxon>Sciaridae</taxon>
        <taxon>Pseudolycoriella</taxon>
    </lineage>
</organism>
<dbReference type="Proteomes" id="UP001151699">
    <property type="component" value="Chromosome A"/>
</dbReference>
<dbReference type="GO" id="GO:0008061">
    <property type="term" value="F:chitin binding"/>
    <property type="evidence" value="ECO:0007669"/>
    <property type="project" value="InterPro"/>
</dbReference>
<feature type="domain" description="Chitin-binding type-2" evidence="1">
    <location>
        <begin position="236"/>
        <end position="288"/>
    </location>
</feature>
<protein>
    <recommendedName>
        <fullName evidence="1">Chitin-binding type-2 domain-containing protein</fullName>
    </recommendedName>
</protein>
<evidence type="ECO:0000259" key="1">
    <source>
        <dbReference type="PROSITE" id="PS50940"/>
    </source>
</evidence>